<feature type="chain" id="PRO_5026706140" evidence="1">
    <location>
        <begin position="40"/>
        <end position="110"/>
    </location>
</feature>
<reference evidence="2 3" key="1">
    <citation type="journal article" date="2017" name="Nat. Commun.">
        <title>In situ click chemistry generation of cyclooxygenase-2 inhibitors.</title>
        <authorList>
            <person name="Bhardwaj A."/>
            <person name="Kaur J."/>
            <person name="Wuest M."/>
            <person name="Wuest F."/>
        </authorList>
    </citation>
    <scope>NUCLEOTIDE SEQUENCE [LARGE SCALE GENOMIC DNA]</scope>
    <source>
        <strain evidence="2">S2_018_000_R2_106</strain>
    </source>
</reference>
<gene>
    <name evidence="2" type="ORF">DI628_04420</name>
</gene>
<organism evidence="2 3">
    <name type="scientific">Blastochloris viridis</name>
    <name type="common">Rhodopseudomonas viridis</name>
    <dbReference type="NCBI Taxonomy" id="1079"/>
    <lineage>
        <taxon>Bacteria</taxon>
        <taxon>Pseudomonadati</taxon>
        <taxon>Pseudomonadota</taxon>
        <taxon>Alphaproteobacteria</taxon>
        <taxon>Hyphomicrobiales</taxon>
        <taxon>Blastochloridaceae</taxon>
        <taxon>Blastochloris</taxon>
    </lineage>
</organism>
<protein>
    <submittedName>
        <fullName evidence="2">Uncharacterized protein</fullName>
    </submittedName>
</protein>
<dbReference type="EMBL" id="VAFM01000001">
    <property type="protein sequence ID" value="TKW61871.1"/>
    <property type="molecule type" value="Genomic_DNA"/>
</dbReference>
<proteinExistence type="predicted"/>
<comment type="caution">
    <text evidence="2">The sequence shown here is derived from an EMBL/GenBank/DDBJ whole genome shotgun (WGS) entry which is preliminary data.</text>
</comment>
<evidence type="ECO:0000313" key="2">
    <source>
        <dbReference type="EMBL" id="TKW61871.1"/>
    </source>
</evidence>
<accession>A0A6N4RA69</accession>
<dbReference type="Proteomes" id="UP000320948">
    <property type="component" value="Unassembled WGS sequence"/>
</dbReference>
<name>A0A6N4RA69_BLAVI</name>
<sequence>MTTTTTTQTSRFSGRKAALWTLGAAVLALPFMMPSNAQASDVKVSLNFGGAPYYTYHQPVQRVVYKPAPVRYVVKRPPTKVVYVDKHHHGKKHWKHDRRGHEPRRVAYYY</sequence>
<evidence type="ECO:0000256" key="1">
    <source>
        <dbReference type="SAM" id="SignalP"/>
    </source>
</evidence>
<keyword evidence="1" id="KW-0732">Signal</keyword>
<dbReference type="AlphaFoldDB" id="A0A6N4RA69"/>
<feature type="signal peptide" evidence="1">
    <location>
        <begin position="1"/>
        <end position="39"/>
    </location>
</feature>
<evidence type="ECO:0000313" key="3">
    <source>
        <dbReference type="Proteomes" id="UP000320948"/>
    </source>
</evidence>